<dbReference type="STRING" id="1221996.QY95_00461"/>
<feature type="coiled-coil region" evidence="2">
    <location>
        <begin position="106"/>
        <end position="133"/>
    </location>
</feature>
<dbReference type="InterPro" id="IPR013767">
    <property type="entry name" value="PAS_fold"/>
</dbReference>
<dbReference type="SMART" id="SM00091">
    <property type="entry name" value="PAS"/>
    <property type="match status" value="1"/>
</dbReference>
<feature type="transmembrane region" description="Helical" evidence="1">
    <location>
        <begin position="17"/>
        <end position="37"/>
    </location>
</feature>
<keyword evidence="7" id="KW-1185">Reference proteome</keyword>
<dbReference type="InterPro" id="IPR005330">
    <property type="entry name" value="MHYT_dom"/>
</dbReference>
<dbReference type="InterPro" id="IPR000014">
    <property type="entry name" value="PAS"/>
</dbReference>
<dbReference type="AlphaFoldDB" id="A0A0F5I8S1"/>
<gene>
    <name evidence="6" type="ORF">QY95_00461</name>
</gene>
<dbReference type="CDD" id="cd01949">
    <property type="entry name" value="GGDEF"/>
    <property type="match status" value="1"/>
</dbReference>
<feature type="transmembrane region" description="Helical" evidence="1">
    <location>
        <begin position="130"/>
        <end position="149"/>
    </location>
</feature>
<reference evidence="6" key="1">
    <citation type="submission" date="2015-02" db="EMBL/GenBank/DDBJ databases">
        <title>Genome Assembly of Bacillaceae bacterium MTCC 8252.</title>
        <authorList>
            <person name="Verma A."/>
            <person name="Khatri I."/>
            <person name="Mual P."/>
            <person name="Subramanian S."/>
            <person name="Krishnamurthi S."/>
        </authorList>
    </citation>
    <scope>NUCLEOTIDE SEQUENCE [LARGE SCALE GENOMIC DNA]</scope>
    <source>
        <strain evidence="6">MTCC 8252</strain>
    </source>
</reference>
<dbReference type="InterPro" id="IPR000160">
    <property type="entry name" value="GGDEF_dom"/>
</dbReference>
<dbReference type="Pfam" id="PF03707">
    <property type="entry name" value="MHYT"/>
    <property type="match status" value="2"/>
</dbReference>
<keyword evidence="1" id="KW-1133">Transmembrane helix</keyword>
<dbReference type="Proteomes" id="UP000031563">
    <property type="component" value="Unassembled WGS sequence"/>
</dbReference>
<evidence type="ECO:0000313" key="7">
    <source>
        <dbReference type="Proteomes" id="UP000031563"/>
    </source>
</evidence>
<evidence type="ECO:0000256" key="1">
    <source>
        <dbReference type="PROSITE-ProRule" id="PRU00244"/>
    </source>
</evidence>
<keyword evidence="1" id="KW-0472">Membrane</keyword>
<dbReference type="RefSeq" id="WP_052725837.1">
    <property type="nucleotide sequence ID" value="NZ_JWIR02000018.1"/>
</dbReference>
<feature type="domain" description="PAS" evidence="3">
    <location>
        <begin position="123"/>
        <end position="193"/>
    </location>
</feature>
<dbReference type="InterPro" id="IPR052155">
    <property type="entry name" value="Biofilm_reg_signaling"/>
</dbReference>
<proteinExistence type="predicted"/>
<feature type="domain" description="MHYT" evidence="5">
    <location>
        <begin position="1"/>
        <end position="73"/>
    </location>
</feature>
<dbReference type="EMBL" id="JWIR02000018">
    <property type="protein sequence ID" value="KKB41843.1"/>
    <property type="molecule type" value="Genomic_DNA"/>
</dbReference>
<dbReference type="OrthoDB" id="9759607at2"/>
<dbReference type="InterPro" id="IPR029787">
    <property type="entry name" value="Nucleotide_cyclase"/>
</dbReference>
<dbReference type="GO" id="GO:0016020">
    <property type="term" value="C:membrane"/>
    <property type="evidence" value="ECO:0007669"/>
    <property type="project" value="UniProtKB-UniRule"/>
</dbReference>
<dbReference type="SUPFAM" id="SSF55785">
    <property type="entry name" value="PYP-like sensor domain (PAS domain)"/>
    <property type="match status" value="1"/>
</dbReference>
<dbReference type="Gene3D" id="3.30.450.20">
    <property type="entry name" value="PAS domain"/>
    <property type="match status" value="1"/>
</dbReference>
<dbReference type="NCBIfam" id="TIGR00254">
    <property type="entry name" value="GGDEF"/>
    <property type="match status" value="1"/>
</dbReference>
<evidence type="ECO:0000259" key="3">
    <source>
        <dbReference type="PROSITE" id="PS50112"/>
    </source>
</evidence>
<dbReference type="InterPro" id="IPR035965">
    <property type="entry name" value="PAS-like_dom_sf"/>
</dbReference>
<comment type="caution">
    <text evidence="6">The sequence shown here is derived from an EMBL/GenBank/DDBJ whole genome shotgun (WGS) entry which is preliminary data.</text>
</comment>
<dbReference type="PANTHER" id="PTHR44757">
    <property type="entry name" value="DIGUANYLATE CYCLASE DGCP"/>
    <property type="match status" value="1"/>
</dbReference>
<dbReference type="SMART" id="SM00267">
    <property type="entry name" value="GGDEF"/>
    <property type="match status" value="1"/>
</dbReference>
<dbReference type="PANTHER" id="PTHR44757:SF2">
    <property type="entry name" value="BIOFILM ARCHITECTURE MAINTENANCE PROTEIN MBAA"/>
    <property type="match status" value="1"/>
</dbReference>
<dbReference type="Pfam" id="PF00989">
    <property type="entry name" value="PAS"/>
    <property type="match status" value="1"/>
</dbReference>
<dbReference type="PROSITE" id="PS50112">
    <property type="entry name" value="PAS"/>
    <property type="match status" value="1"/>
</dbReference>
<feature type="domain" description="GGDEF" evidence="4">
    <location>
        <begin position="279"/>
        <end position="411"/>
    </location>
</feature>
<dbReference type="InterPro" id="IPR043128">
    <property type="entry name" value="Rev_trsase/Diguanyl_cyclase"/>
</dbReference>
<accession>A0A0F5HPM6</accession>
<evidence type="ECO:0000256" key="2">
    <source>
        <dbReference type="SAM" id="Coils"/>
    </source>
</evidence>
<evidence type="ECO:0000259" key="4">
    <source>
        <dbReference type="PROSITE" id="PS50887"/>
    </source>
</evidence>
<protein>
    <submittedName>
        <fullName evidence="6">Phosphodiesterase</fullName>
    </submittedName>
</protein>
<evidence type="ECO:0000259" key="5">
    <source>
        <dbReference type="PROSITE" id="PS50924"/>
    </source>
</evidence>
<accession>A0A0F5I8S1</accession>
<sequence length="416" mass="46813">MGMKSITMLEEAAYDRVLFMASLVIAILVSRLAFWFLFKYRSSTLVKKLLGSAFLGLAISSMHYAGMSAVDFTAHDHGVSSAGYSSSSSVIEFISSLFIVFILLVLLAISARNERYTAKIKESEEKYRRLVELSPIGIAIHRFGVITYMNPAGMKILGVQKPESLVGQNMLTFIHPDYHAIVQERWRTIREENRPVDMLEEQMIRLDKQVIDVEIKGIPIIHDGERFVQIFFKDITDRKRAENLVCRMAYHDPLTGLPNRRLLLDSLNKALQSVPFDVSAVAVMFIDLDGFKRVNDTFGHDVGDLLLVEVAKRLTNSTGRRNLVSRLAGDEFAVLMPSIQQEEAQAVAEKIIEDLNFPFIIEEQKICITPSVGVSFTDKFGEKAEALIKQADTAMYQAKKQGKNNYKVYLGNEVSG</sequence>
<feature type="transmembrane region" description="Helical" evidence="1">
    <location>
        <begin position="49"/>
        <end position="70"/>
    </location>
</feature>
<organism evidence="6 7">
    <name type="scientific">Bacillus thermotolerans</name>
    <name type="common">Quasibacillus thermotolerans</name>
    <dbReference type="NCBI Taxonomy" id="1221996"/>
    <lineage>
        <taxon>Bacteria</taxon>
        <taxon>Bacillati</taxon>
        <taxon>Bacillota</taxon>
        <taxon>Bacilli</taxon>
        <taxon>Bacillales</taxon>
        <taxon>Bacillaceae</taxon>
        <taxon>Bacillus</taxon>
    </lineage>
</organism>
<dbReference type="SUPFAM" id="SSF55073">
    <property type="entry name" value="Nucleotide cyclase"/>
    <property type="match status" value="1"/>
</dbReference>
<keyword evidence="1" id="KW-0812">Transmembrane</keyword>
<dbReference type="PROSITE" id="PS50924">
    <property type="entry name" value="MHYT"/>
    <property type="match status" value="1"/>
</dbReference>
<name>A0A0F5I8S1_BACTR</name>
<dbReference type="Pfam" id="PF00990">
    <property type="entry name" value="GGDEF"/>
    <property type="match status" value="1"/>
</dbReference>
<keyword evidence="2" id="KW-0175">Coiled coil</keyword>
<dbReference type="Gene3D" id="3.30.70.270">
    <property type="match status" value="1"/>
</dbReference>
<dbReference type="PROSITE" id="PS50887">
    <property type="entry name" value="GGDEF"/>
    <property type="match status" value="1"/>
</dbReference>
<comment type="caution">
    <text evidence="1">Lacks conserved residue(s) required for the propagation of feature annotation.</text>
</comment>
<dbReference type="NCBIfam" id="TIGR00229">
    <property type="entry name" value="sensory_box"/>
    <property type="match status" value="1"/>
</dbReference>
<evidence type="ECO:0000313" key="6">
    <source>
        <dbReference type="EMBL" id="KKB41843.1"/>
    </source>
</evidence>
<dbReference type="CDD" id="cd00130">
    <property type="entry name" value="PAS"/>
    <property type="match status" value="1"/>
</dbReference>
<dbReference type="FunFam" id="3.30.70.270:FF:000001">
    <property type="entry name" value="Diguanylate cyclase domain protein"/>
    <property type="match status" value="1"/>
</dbReference>
<feature type="transmembrane region" description="Helical" evidence="1">
    <location>
        <begin position="90"/>
        <end position="109"/>
    </location>
</feature>